<keyword evidence="3" id="KW-0808">Transferase</keyword>
<name>A0A1R2BCT4_9CILI</name>
<feature type="binding site" evidence="8">
    <location>
        <position position="204"/>
    </location>
    <ligand>
        <name>ATP</name>
        <dbReference type="ChEBI" id="CHEBI:30616"/>
    </ligand>
</feature>
<dbReference type="PROSITE" id="PS50011">
    <property type="entry name" value="PROTEIN_KINASE_DOM"/>
    <property type="match status" value="1"/>
</dbReference>
<dbReference type="FunFam" id="1.10.510.10:FF:000768">
    <property type="entry name" value="Non-specific serine/threonine protein kinase"/>
    <property type="match status" value="1"/>
</dbReference>
<evidence type="ECO:0000256" key="8">
    <source>
        <dbReference type="PROSITE-ProRule" id="PRU10141"/>
    </source>
</evidence>
<dbReference type="InterPro" id="IPR000719">
    <property type="entry name" value="Prot_kinase_dom"/>
</dbReference>
<dbReference type="AlphaFoldDB" id="A0A1R2BCT4"/>
<evidence type="ECO:0000256" key="5">
    <source>
        <dbReference type="ARBA" id="ARBA00022741"/>
    </source>
</evidence>
<evidence type="ECO:0000256" key="2">
    <source>
        <dbReference type="ARBA" id="ARBA00008874"/>
    </source>
</evidence>
<dbReference type="SUPFAM" id="SSF57903">
    <property type="entry name" value="FYVE/PHD zinc finger"/>
    <property type="match status" value="1"/>
</dbReference>
<proteinExistence type="inferred from homology"/>
<evidence type="ECO:0000256" key="3">
    <source>
        <dbReference type="ARBA" id="ARBA00022679"/>
    </source>
</evidence>
<evidence type="ECO:0000313" key="12">
    <source>
        <dbReference type="Proteomes" id="UP000187209"/>
    </source>
</evidence>
<organism evidence="11 12">
    <name type="scientific">Stentor coeruleus</name>
    <dbReference type="NCBI Taxonomy" id="5963"/>
    <lineage>
        <taxon>Eukaryota</taxon>
        <taxon>Sar</taxon>
        <taxon>Alveolata</taxon>
        <taxon>Ciliophora</taxon>
        <taxon>Postciliodesmatophora</taxon>
        <taxon>Heterotrichea</taxon>
        <taxon>Heterotrichida</taxon>
        <taxon>Stentoridae</taxon>
        <taxon>Stentor</taxon>
    </lineage>
</organism>
<comment type="caution">
    <text evidence="11">The sequence shown here is derived from an EMBL/GenBank/DDBJ whole genome shotgun (WGS) entry which is preliminary data.</text>
</comment>
<feature type="compositionally biased region" description="Basic and acidic residues" evidence="9">
    <location>
        <begin position="108"/>
        <end position="118"/>
    </location>
</feature>
<dbReference type="PANTHER" id="PTHR45832:SF22">
    <property type="entry name" value="SERINE_THREONINE-PROTEIN KINASE SAMKA-RELATED"/>
    <property type="match status" value="1"/>
</dbReference>
<feature type="compositionally biased region" description="Polar residues" evidence="9">
    <location>
        <begin position="76"/>
        <end position="94"/>
    </location>
</feature>
<dbReference type="GO" id="GO:0005524">
    <property type="term" value="F:ATP binding"/>
    <property type="evidence" value="ECO:0007669"/>
    <property type="project" value="UniProtKB-UniRule"/>
</dbReference>
<evidence type="ECO:0000313" key="11">
    <source>
        <dbReference type="EMBL" id="OMJ74592.1"/>
    </source>
</evidence>
<evidence type="ECO:0000259" key="10">
    <source>
        <dbReference type="PROSITE" id="PS50011"/>
    </source>
</evidence>
<evidence type="ECO:0000256" key="7">
    <source>
        <dbReference type="ARBA" id="ARBA00022842"/>
    </source>
</evidence>
<dbReference type="GO" id="GO:0046872">
    <property type="term" value="F:metal ion binding"/>
    <property type="evidence" value="ECO:0007669"/>
    <property type="project" value="UniProtKB-KW"/>
</dbReference>
<sequence length="447" mass="50659">MEVIASVFNPNAKCHNCQDKFKLKKRRKCIICKFLFCKKCSIKENHASLGFLAPKRYCLNCYTTAVDHNSRKDLPKSNTLPPQKAENSQRTTGESTKETLAKSLSLTEEVKKSPEKPHIPGSVPIPNPPVLEVLIEEQKIEDPSLLPTKKNVEEQKKSLKILLSNPDEHYEMVRKIGEGGSGSVFLAKKKSNGESFALKRIPLKSQQQRDQIINEISMTMWSQNPNVVTYFESYNYNSCLWIIVELMKGNLTDLIMDKAGIIPENLMAYIMKEILNALRNMHAQFRIHRDIKSDNILLSLDGSVKLGDFGYAAQLTAEQDKRTTVVGTPSWMAPELVVGSRYDGKVDIWSLGIVSLEMAEGEPPNLRENPMKALYLTATGPPPSLNEKHKWSSEFNRFTERCLIKDPETRPSAEELLLDPFIAMAPENGKLEFSTYLNNWVNRKKKT</sequence>
<dbReference type="SMART" id="SM00220">
    <property type="entry name" value="S_TKc"/>
    <property type="match status" value="1"/>
</dbReference>
<feature type="region of interest" description="Disordered" evidence="9">
    <location>
        <begin position="71"/>
        <end position="125"/>
    </location>
</feature>
<feature type="domain" description="Protein kinase" evidence="10">
    <location>
        <begin position="170"/>
        <end position="422"/>
    </location>
</feature>
<evidence type="ECO:0000256" key="1">
    <source>
        <dbReference type="ARBA" id="ARBA00001946"/>
    </source>
</evidence>
<keyword evidence="4" id="KW-0479">Metal-binding</keyword>
<dbReference type="InterPro" id="IPR017441">
    <property type="entry name" value="Protein_kinase_ATP_BS"/>
</dbReference>
<dbReference type="SUPFAM" id="SSF56112">
    <property type="entry name" value="Protein kinase-like (PK-like)"/>
    <property type="match status" value="1"/>
</dbReference>
<evidence type="ECO:0000256" key="6">
    <source>
        <dbReference type="ARBA" id="ARBA00022840"/>
    </source>
</evidence>
<protein>
    <recommendedName>
        <fullName evidence="10">Protein kinase domain-containing protein</fullName>
    </recommendedName>
</protein>
<dbReference type="InterPro" id="IPR013083">
    <property type="entry name" value="Znf_RING/FYVE/PHD"/>
</dbReference>
<reference evidence="11 12" key="1">
    <citation type="submission" date="2016-11" db="EMBL/GenBank/DDBJ databases">
        <title>The macronuclear genome of Stentor coeruleus: a giant cell with tiny introns.</title>
        <authorList>
            <person name="Slabodnick M."/>
            <person name="Ruby J.G."/>
            <person name="Reiff S.B."/>
            <person name="Swart E.C."/>
            <person name="Gosai S."/>
            <person name="Prabakaran S."/>
            <person name="Witkowska E."/>
            <person name="Larue G.E."/>
            <person name="Fisher S."/>
            <person name="Freeman R.M."/>
            <person name="Gunawardena J."/>
            <person name="Chu W."/>
            <person name="Stover N.A."/>
            <person name="Gregory B.D."/>
            <person name="Nowacki M."/>
            <person name="Derisi J."/>
            <person name="Roy S.W."/>
            <person name="Marshall W.F."/>
            <person name="Sood P."/>
        </authorList>
    </citation>
    <scope>NUCLEOTIDE SEQUENCE [LARGE SCALE GENOMIC DNA]</scope>
    <source>
        <strain evidence="11">WM001</strain>
    </source>
</reference>
<evidence type="ECO:0000256" key="4">
    <source>
        <dbReference type="ARBA" id="ARBA00022723"/>
    </source>
</evidence>
<gene>
    <name evidence="11" type="ORF">SteCoe_26450</name>
</gene>
<dbReference type="Gene3D" id="1.10.510.10">
    <property type="entry name" value="Transferase(Phosphotransferase) domain 1"/>
    <property type="match status" value="1"/>
</dbReference>
<dbReference type="InterPro" id="IPR011009">
    <property type="entry name" value="Kinase-like_dom_sf"/>
</dbReference>
<comment type="cofactor">
    <cofactor evidence="1">
        <name>Mg(2+)</name>
        <dbReference type="ChEBI" id="CHEBI:18420"/>
    </cofactor>
</comment>
<dbReference type="Proteomes" id="UP000187209">
    <property type="component" value="Unassembled WGS sequence"/>
</dbReference>
<dbReference type="GO" id="GO:0004672">
    <property type="term" value="F:protein kinase activity"/>
    <property type="evidence" value="ECO:0007669"/>
    <property type="project" value="InterPro"/>
</dbReference>
<dbReference type="CDD" id="cd00065">
    <property type="entry name" value="FYVE_like_SF"/>
    <property type="match status" value="1"/>
</dbReference>
<dbReference type="InterPro" id="IPR051931">
    <property type="entry name" value="PAK3-like"/>
</dbReference>
<keyword evidence="7" id="KW-0460">Magnesium</keyword>
<dbReference type="PROSITE" id="PS00107">
    <property type="entry name" value="PROTEIN_KINASE_ATP"/>
    <property type="match status" value="1"/>
</dbReference>
<keyword evidence="5 8" id="KW-0547">Nucleotide-binding</keyword>
<dbReference type="Gene3D" id="3.30.40.10">
    <property type="entry name" value="Zinc/RING finger domain, C3HC4 (zinc finger)"/>
    <property type="match status" value="1"/>
</dbReference>
<dbReference type="InterPro" id="IPR011011">
    <property type="entry name" value="Znf_FYVE_PHD"/>
</dbReference>
<dbReference type="PANTHER" id="PTHR45832">
    <property type="entry name" value="SERINE/THREONINE-PROTEIN KINASE SAMKA-RELATED-RELATED"/>
    <property type="match status" value="1"/>
</dbReference>
<dbReference type="EMBL" id="MPUH01000741">
    <property type="protein sequence ID" value="OMJ74592.1"/>
    <property type="molecule type" value="Genomic_DNA"/>
</dbReference>
<comment type="similarity">
    <text evidence="2">Belongs to the protein kinase superfamily. STE Ser/Thr protein kinase family. STE20 subfamily.</text>
</comment>
<evidence type="ECO:0000256" key="9">
    <source>
        <dbReference type="SAM" id="MobiDB-lite"/>
    </source>
</evidence>
<keyword evidence="12" id="KW-1185">Reference proteome</keyword>
<accession>A0A1R2BCT4</accession>
<keyword evidence="6 8" id="KW-0067">ATP-binding</keyword>
<dbReference type="OrthoDB" id="312324at2759"/>
<dbReference type="Pfam" id="PF00069">
    <property type="entry name" value="Pkinase"/>
    <property type="match status" value="1"/>
</dbReference>